<evidence type="ECO:0000256" key="2">
    <source>
        <dbReference type="ARBA" id="ARBA00011245"/>
    </source>
</evidence>
<dbReference type="EC" id="3.4.-.-" evidence="14"/>
<keyword evidence="4 14" id="KW-0645">Protease</keyword>
<sequence length="379" mass="40847">MVKLETVATLLSGVGCVIARAIEPHPNSLSAREDASKNRDKGLRLVKTSDQDPGVWLTEQEKFDKLISKKIGFVDITETQELEDLRLNNVSSDIVTVQAIPSNPSHQSEANPLIAQASQSNLSTWANAMAAFYNRYYRGSYAATSATWMYDTVVSVASSNSKIQVTRYTHSYNQPSVIAKIPGTSSSVVVVSAHYDSVGSTTSGRAPGADDNASGVVVILESLRILADAGYSPKNTLEFHFYSGEEGGLLGSRDIMQAYATSGVDVLAVMNQDMTGYSPNNVIAVYTDYVNTALTNFAMKLVPVYTDLELSTDECGYGCSDHASANSAGFPAAYVCDENMADSSPYIHSAQDTIATLSFPHILQHVKFTVGFLVEGSYF</sequence>
<keyword evidence="5 14" id="KW-0479">Metal-binding</keyword>
<evidence type="ECO:0000313" key="16">
    <source>
        <dbReference type="EMBL" id="KAK7398284.1"/>
    </source>
</evidence>
<keyword evidence="6" id="KW-0732">Signal</keyword>
<feature type="domain" description="Peptidase M28" evidence="15">
    <location>
        <begin position="177"/>
        <end position="362"/>
    </location>
</feature>
<comment type="subunit">
    <text evidence="2">Monomer.</text>
</comment>
<evidence type="ECO:0000256" key="10">
    <source>
        <dbReference type="ARBA" id="ARBA00023157"/>
    </source>
</evidence>
<dbReference type="PANTHER" id="PTHR12147:SF56">
    <property type="entry name" value="AMINOPEPTIDASE YDR415C-RELATED"/>
    <property type="match status" value="1"/>
</dbReference>
<comment type="function">
    <text evidence="12">Extracellular aminopeptidase that allows assimilation of proteinaceous substrates.</text>
</comment>
<dbReference type="Proteomes" id="UP001498476">
    <property type="component" value="Unassembled WGS sequence"/>
</dbReference>
<evidence type="ECO:0000256" key="12">
    <source>
        <dbReference type="ARBA" id="ARBA00043843"/>
    </source>
</evidence>
<evidence type="ECO:0000259" key="15">
    <source>
        <dbReference type="Pfam" id="PF04389"/>
    </source>
</evidence>
<dbReference type="InterPro" id="IPR045175">
    <property type="entry name" value="M28_fam"/>
</dbReference>
<comment type="caution">
    <text evidence="16">The sequence shown here is derived from an EMBL/GenBank/DDBJ whole genome shotgun (WGS) entry which is preliminary data.</text>
</comment>
<accession>A0ABR1GJK3</accession>
<gene>
    <name evidence="16" type="ORF">QQX98_012342</name>
</gene>
<keyword evidence="10" id="KW-1015">Disulfide bond</keyword>
<dbReference type="EMBL" id="JAZAVJ010000354">
    <property type="protein sequence ID" value="KAK7398284.1"/>
    <property type="molecule type" value="Genomic_DNA"/>
</dbReference>
<keyword evidence="9" id="KW-0865">Zymogen</keyword>
<protein>
    <recommendedName>
        <fullName evidence="14">Peptide hydrolase</fullName>
        <ecNumber evidence="14">3.4.-.-</ecNumber>
    </recommendedName>
</protein>
<proteinExistence type="inferred from homology"/>
<evidence type="ECO:0000256" key="8">
    <source>
        <dbReference type="ARBA" id="ARBA00022833"/>
    </source>
</evidence>
<comment type="similarity">
    <text evidence="13">Belongs to the peptidase M28 family. M28E subfamily.</text>
</comment>
<evidence type="ECO:0000256" key="13">
    <source>
        <dbReference type="ARBA" id="ARBA00043962"/>
    </source>
</evidence>
<keyword evidence="11" id="KW-0325">Glycoprotein</keyword>
<name>A0ABR1GJK3_9HYPO</name>
<dbReference type="SUPFAM" id="SSF53187">
    <property type="entry name" value="Zn-dependent exopeptidases"/>
    <property type="match status" value="1"/>
</dbReference>
<keyword evidence="3" id="KW-0031">Aminopeptidase</keyword>
<dbReference type="Pfam" id="PF04389">
    <property type="entry name" value="Peptidase_M28"/>
    <property type="match status" value="1"/>
</dbReference>
<dbReference type="PANTHER" id="PTHR12147">
    <property type="entry name" value="METALLOPEPTIDASE M28 FAMILY MEMBER"/>
    <property type="match status" value="1"/>
</dbReference>
<keyword evidence="7 14" id="KW-0378">Hydrolase</keyword>
<evidence type="ECO:0000256" key="6">
    <source>
        <dbReference type="ARBA" id="ARBA00022729"/>
    </source>
</evidence>
<evidence type="ECO:0000256" key="3">
    <source>
        <dbReference type="ARBA" id="ARBA00022438"/>
    </source>
</evidence>
<organism evidence="16 17">
    <name type="scientific">Neonectria punicea</name>
    <dbReference type="NCBI Taxonomy" id="979145"/>
    <lineage>
        <taxon>Eukaryota</taxon>
        <taxon>Fungi</taxon>
        <taxon>Dikarya</taxon>
        <taxon>Ascomycota</taxon>
        <taxon>Pezizomycotina</taxon>
        <taxon>Sordariomycetes</taxon>
        <taxon>Hypocreomycetidae</taxon>
        <taxon>Hypocreales</taxon>
        <taxon>Nectriaceae</taxon>
        <taxon>Neonectria</taxon>
    </lineage>
</organism>
<dbReference type="InterPro" id="IPR007484">
    <property type="entry name" value="Peptidase_M28"/>
</dbReference>
<keyword evidence="17" id="KW-1185">Reference proteome</keyword>
<evidence type="ECO:0000313" key="17">
    <source>
        <dbReference type="Proteomes" id="UP001498476"/>
    </source>
</evidence>
<evidence type="ECO:0000256" key="5">
    <source>
        <dbReference type="ARBA" id="ARBA00022723"/>
    </source>
</evidence>
<evidence type="ECO:0000256" key="11">
    <source>
        <dbReference type="ARBA" id="ARBA00023180"/>
    </source>
</evidence>
<evidence type="ECO:0000256" key="4">
    <source>
        <dbReference type="ARBA" id="ARBA00022670"/>
    </source>
</evidence>
<dbReference type="Gene3D" id="3.40.630.10">
    <property type="entry name" value="Zn peptidases"/>
    <property type="match status" value="1"/>
</dbReference>
<keyword evidence="8 14" id="KW-0862">Zinc</keyword>
<dbReference type="PROSITE" id="PS51257">
    <property type="entry name" value="PROKAR_LIPOPROTEIN"/>
    <property type="match status" value="1"/>
</dbReference>
<reference evidence="16 17" key="1">
    <citation type="journal article" date="2025" name="Microbiol. Resour. Announc.">
        <title>Draft genome sequences for Neonectria magnoliae and Neonectria punicea, canker pathogens of Liriodendron tulipifera and Acer saccharum in West Virginia.</title>
        <authorList>
            <person name="Petronek H.M."/>
            <person name="Kasson M.T."/>
            <person name="Metheny A.M."/>
            <person name="Stauder C.M."/>
            <person name="Lovett B."/>
            <person name="Lynch S.C."/>
            <person name="Garnas J.R."/>
            <person name="Kasson L.R."/>
            <person name="Stajich J.E."/>
        </authorList>
    </citation>
    <scope>NUCLEOTIDE SEQUENCE [LARGE SCALE GENOMIC DNA]</scope>
    <source>
        <strain evidence="16 17">NRRL 64653</strain>
    </source>
</reference>
<evidence type="ECO:0000256" key="9">
    <source>
        <dbReference type="ARBA" id="ARBA00023145"/>
    </source>
</evidence>
<evidence type="ECO:0000256" key="14">
    <source>
        <dbReference type="RuleBase" id="RU361240"/>
    </source>
</evidence>
<evidence type="ECO:0000256" key="1">
    <source>
        <dbReference type="ARBA" id="ARBA00001947"/>
    </source>
</evidence>
<comment type="cofactor">
    <cofactor evidence="1">
        <name>Zn(2+)</name>
        <dbReference type="ChEBI" id="CHEBI:29105"/>
    </cofactor>
</comment>
<evidence type="ECO:0000256" key="7">
    <source>
        <dbReference type="ARBA" id="ARBA00022801"/>
    </source>
</evidence>